<dbReference type="Proteomes" id="UP000016570">
    <property type="component" value="Unassembled WGS sequence"/>
</dbReference>
<keyword evidence="3" id="KW-1185">Reference proteome</keyword>
<dbReference type="AlphaFoldDB" id="U3B6M2"/>
<dbReference type="STRING" id="1219065.VPR01S_01_02720"/>
<proteinExistence type="predicted"/>
<keyword evidence="1" id="KW-0732">Signal</keyword>
<name>U3B6M2_VIBPR</name>
<dbReference type="EMBL" id="BATJ01000001">
    <property type="protein sequence ID" value="GAD65499.1"/>
    <property type="molecule type" value="Genomic_DNA"/>
</dbReference>
<evidence type="ECO:0000313" key="3">
    <source>
        <dbReference type="Proteomes" id="UP000016570"/>
    </source>
</evidence>
<accession>U3B6M2</accession>
<organism evidence="2 3">
    <name type="scientific">Vibrio proteolyticus NBRC 13287</name>
    <dbReference type="NCBI Taxonomy" id="1219065"/>
    <lineage>
        <taxon>Bacteria</taxon>
        <taxon>Pseudomonadati</taxon>
        <taxon>Pseudomonadota</taxon>
        <taxon>Gammaproteobacteria</taxon>
        <taxon>Vibrionales</taxon>
        <taxon>Vibrionaceae</taxon>
        <taxon>Vibrio</taxon>
    </lineage>
</organism>
<reference evidence="2 3" key="1">
    <citation type="submission" date="2013-09" db="EMBL/GenBank/DDBJ databases">
        <title>Whole genome shotgun sequence of Vibrio proteolyticus NBRC 13287.</title>
        <authorList>
            <person name="Isaki S."/>
            <person name="Hosoyama A."/>
            <person name="Numata M."/>
            <person name="Hashimoto M."/>
            <person name="Hosoyama Y."/>
            <person name="Tsuchikane K."/>
            <person name="Noguchi M."/>
            <person name="Hirakata S."/>
            <person name="Ichikawa N."/>
            <person name="Ohji S."/>
            <person name="Yamazoe A."/>
            <person name="Fujita N."/>
        </authorList>
    </citation>
    <scope>NUCLEOTIDE SEQUENCE [LARGE SCALE GENOMIC DNA]</scope>
    <source>
        <strain evidence="2 3">NBRC 13287</strain>
    </source>
</reference>
<evidence type="ECO:0000256" key="1">
    <source>
        <dbReference type="SAM" id="SignalP"/>
    </source>
</evidence>
<gene>
    <name evidence="2" type="ORF">VPR01S_01_02720</name>
</gene>
<dbReference type="RefSeq" id="WP_021703491.1">
    <property type="nucleotide sequence ID" value="NZ_BATJ01000001.1"/>
</dbReference>
<feature type="chain" id="PRO_5004640070" evidence="1">
    <location>
        <begin position="21"/>
        <end position="297"/>
    </location>
</feature>
<comment type="caution">
    <text evidence="2">The sequence shown here is derived from an EMBL/GenBank/DDBJ whole genome shotgun (WGS) entry which is preliminary data.</text>
</comment>
<sequence>MKYQWIASLSALFIINAAHASTDITSREYKLLLDTDKFTYQSEASDVANYTVQLASVISQAINRNVSGNASLDKERFVSYWDVPNACTLRTLGYSFRDRVSRYDANDRDAALKFRSSDRFISAYEDLASNRSKAESKLEDDLLLGSDDDISIKVSHSTKISGYGKNINKIDDIYDDFPGFAAKYGVIDADTPLNRVGNITMYERRYKGQEIDLGQFDADLVVSLWYDNPAPLPGSKPVIAEASFDYADNQGEYTPKVVQRAQQAFLAMGKMSDWVKLEGITKTQFVYQYDAQFCSGQ</sequence>
<dbReference type="eggNOG" id="ENOG502Z91W">
    <property type="taxonomic scope" value="Bacteria"/>
</dbReference>
<feature type="signal peptide" evidence="1">
    <location>
        <begin position="1"/>
        <end position="20"/>
    </location>
</feature>
<evidence type="ECO:0000313" key="2">
    <source>
        <dbReference type="EMBL" id="GAD65499.1"/>
    </source>
</evidence>
<protein>
    <submittedName>
        <fullName evidence="2">Uncharacterized protein</fullName>
    </submittedName>
</protein>